<keyword evidence="2" id="KW-1185">Reference proteome</keyword>
<gene>
    <name evidence="1" type="ORF">CS022_24405</name>
</gene>
<name>A0A4V1LR85_9GAMM</name>
<organism evidence="1 2">
    <name type="scientific">Veronia nyctiphanis</name>
    <dbReference type="NCBI Taxonomy" id="1278244"/>
    <lineage>
        <taxon>Bacteria</taxon>
        <taxon>Pseudomonadati</taxon>
        <taxon>Pseudomonadota</taxon>
        <taxon>Gammaproteobacteria</taxon>
        <taxon>Vibrionales</taxon>
        <taxon>Vibrionaceae</taxon>
        <taxon>Veronia</taxon>
    </lineage>
</organism>
<dbReference type="OrthoDB" id="6402625at2"/>
<comment type="caution">
    <text evidence="1">The sequence shown here is derived from an EMBL/GenBank/DDBJ whole genome shotgun (WGS) entry which is preliminary data.</text>
</comment>
<dbReference type="EMBL" id="PEIB01000071">
    <property type="protein sequence ID" value="RXJ67318.1"/>
    <property type="molecule type" value="Genomic_DNA"/>
</dbReference>
<protein>
    <submittedName>
        <fullName evidence="1">Uncharacterized protein</fullName>
    </submittedName>
</protein>
<dbReference type="RefSeq" id="WP_129124432.1">
    <property type="nucleotide sequence ID" value="NZ_PEIB01000071.1"/>
</dbReference>
<dbReference type="Proteomes" id="UP000290287">
    <property type="component" value="Unassembled WGS sequence"/>
</dbReference>
<sequence>MLEQIHHENWKELSVLTGTAEHVPKAVLGLLAKDRKSFDAAYWKLDNYVVVQGDLFSSAAILPKYLEEVVVKSKFKESVIDLIWQIGTGYSENIELQSTCFAEAFKAFNSLIKHPLIASTKYAEMIKAELDDMVEIEVERKQNT</sequence>
<reference evidence="1 2" key="1">
    <citation type="submission" date="2017-10" db="EMBL/GenBank/DDBJ databases">
        <title>Nyctiphanis sp. nov., isolated from the stomach of the euphausiid Nyctiphanes simplex (Hansen, 1911) in the Gulf of California.</title>
        <authorList>
            <person name="Gomez-Gil B."/>
            <person name="Aguilar-Mendez M."/>
            <person name="Lopez-Cortes A."/>
            <person name="Gomez-Gutierrez J."/>
            <person name="Roque A."/>
            <person name="Lang E."/>
            <person name="Gonzalez-Castillo A."/>
        </authorList>
    </citation>
    <scope>NUCLEOTIDE SEQUENCE [LARGE SCALE GENOMIC DNA]</scope>
    <source>
        <strain evidence="1 2">CAIM 600</strain>
    </source>
</reference>
<evidence type="ECO:0000313" key="1">
    <source>
        <dbReference type="EMBL" id="RXJ67318.1"/>
    </source>
</evidence>
<accession>A0A4V1LR85</accession>
<dbReference type="AlphaFoldDB" id="A0A4V1LR85"/>
<proteinExistence type="predicted"/>
<evidence type="ECO:0000313" key="2">
    <source>
        <dbReference type="Proteomes" id="UP000290287"/>
    </source>
</evidence>